<keyword evidence="9" id="KW-1185">Reference proteome</keyword>
<dbReference type="Pfam" id="PF01061">
    <property type="entry name" value="ABC2_membrane"/>
    <property type="match status" value="1"/>
</dbReference>
<evidence type="ECO:0000256" key="2">
    <source>
        <dbReference type="ARBA" id="ARBA00022692"/>
    </source>
</evidence>
<comment type="similarity">
    <text evidence="6">Belongs to the ABC-2 integral membrane protein family.</text>
</comment>
<feature type="transmembrane region" description="Helical" evidence="6">
    <location>
        <begin position="37"/>
        <end position="55"/>
    </location>
</feature>
<evidence type="ECO:0000256" key="3">
    <source>
        <dbReference type="ARBA" id="ARBA00022989"/>
    </source>
</evidence>
<evidence type="ECO:0000313" key="8">
    <source>
        <dbReference type="EMBL" id="NHC12562.1"/>
    </source>
</evidence>
<accession>A0ABX0GPC0</accession>
<evidence type="ECO:0000256" key="1">
    <source>
        <dbReference type="ARBA" id="ARBA00004141"/>
    </source>
</evidence>
<comment type="caution">
    <text evidence="8">The sequence shown here is derived from an EMBL/GenBank/DDBJ whole genome shotgun (WGS) entry which is preliminary data.</text>
</comment>
<evidence type="ECO:0000313" key="9">
    <source>
        <dbReference type="Proteomes" id="UP000800981"/>
    </source>
</evidence>
<dbReference type="PANTHER" id="PTHR43229:SF2">
    <property type="entry name" value="NODULATION PROTEIN J"/>
    <property type="match status" value="1"/>
</dbReference>
<dbReference type="PROSITE" id="PS51012">
    <property type="entry name" value="ABC_TM2"/>
    <property type="match status" value="1"/>
</dbReference>
<organism evidence="8 9">
    <name type="scientific">Motilibacter deserti</name>
    <dbReference type="NCBI Taxonomy" id="2714956"/>
    <lineage>
        <taxon>Bacteria</taxon>
        <taxon>Bacillati</taxon>
        <taxon>Actinomycetota</taxon>
        <taxon>Actinomycetes</taxon>
        <taxon>Motilibacterales</taxon>
        <taxon>Motilibacteraceae</taxon>
        <taxon>Motilibacter</taxon>
    </lineage>
</organism>
<feature type="transmembrane region" description="Helical" evidence="6">
    <location>
        <begin position="179"/>
        <end position="197"/>
    </location>
</feature>
<feature type="transmembrane region" description="Helical" evidence="6">
    <location>
        <begin position="67"/>
        <end position="91"/>
    </location>
</feature>
<dbReference type="InterPro" id="IPR000412">
    <property type="entry name" value="ABC_2_transport"/>
</dbReference>
<dbReference type="PANTHER" id="PTHR43229">
    <property type="entry name" value="NODULATION PROTEIN J"/>
    <property type="match status" value="1"/>
</dbReference>
<keyword evidence="2 6" id="KW-0812">Transmembrane</keyword>
<evidence type="ECO:0000256" key="4">
    <source>
        <dbReference type="ARBA" id="ARBA00023136"/>
    </source>
</evidence>
<dbReference type="Proteomes" id="UP000800981">
    <property type="component" value="Unassembled WGS sequence"/>
</dbReference>
<keyword evidence="6" id="KW-1003">Cell membrane</keyword>
<name>A0ABX0GPC0_9ACTN</name>
<keyword evidence="6" id="KW-0813">Transport</keyword>
<feature type="transmembrane region" description="Helical" evidence="6">
    <location>
        <begin position="234"/>
        <end position="252"/>
    </location>
</feature>
<feature type="domain" description="ABC transmembrane type-2" evidence="7">
    <location>
        <begin position="35"/>
        <end position="255"/>
    </location>
</feature>
<reference evidence="8 9" key="1">
    <citation type="submission" date="2020-03" db="EMBL/GenBank/DDBJ databases">
        <title>Two novel Motilibacter sp.</title>
        <authorList>
            <person name="Liu S."/>
        </authorList>
    </citation>
    <scope>NUCLEOTIDE SEQUENCE [LARGE SCALE GENOMIC DNA]</scope>
    <source>
        <strain evidence="8 9">E257</strain>
    </source>
</reference>
<comment type="subcellular location">
    <subcellularLocation>
        <location evidence="6">Cell membrane</location>
        <topology evidence="6">Multi-pass membrane protein</topology>
    </subcellularLocation>
    <subcellularLocation>
        <location evidence="1">Membrane</location>
        <topology evidence="1">Multi-pass membrane protein</topology>
    </subcellularLocation>
</comment>
<evidence type="ECO:0000259" key="7">
    <source>
        <dbReference type="PROSITE" id="PS51012"/>
    </source>
</evidence>
<evidence type="ECO:0000256" key="6">
    <source>
        <dbReference type="RuleBase" id="RU361157"/>
    </source>
</evidence>
<dbReference type="EMBL" id="JAANNP010000001">
    <property type="protein sequence ID" value="NHC12562.1"/>
    <property type="molecule type" value="Genomic_DNA"/>
</dbReference>
<feature type="transmembrane region" description="Helical" evidence="6">
    <location>
        <begin position="112"/>
        <end position="133"/>
    </location>
</feature>
<dbReference type="InterPro" id="IPR051784">
    <property type="entry name" value="Nod_factor_ABC_transporter"/>
</dbReference>
<protein>
    <recommendedName>
        <fullName evidence="6">Transport permease protein</fullName>
    </recommendedName>
</protein>
<keyword evidence="4 6" id="KW-0472">Membrane</keyword>
<proteinExistence type="inferred from homology"/>
<evidence type="ECO:0000256" key="5">
    <source>
        <dbReference type="ARBA" id="ARBA00023251"/>
    </source>
</evidence>
<dbReference type="InterPro" id="IPR047817">
    <property type="entry name" value="ABC2_TM_bact-type"/>
</dbReference>
<dbReference type="InterPro" id="IPR013525">
    <property type="entry name" value="ABC2_TM"/>
</dbReference>
<keyword evidence="5" id="KW-0046">Antibiotic resistance</keyword>
<gene>
    <name evidence="8" type="ORF">G9H71_02035</name>
</gene>
<keyword evidence="3 6" id="KW-1133">Transmembrane helix</keyword>
<feature type="transmembrane region" description="Helical" evidence="6">
    <location>
        <begin position="145"/>
        <end position="167"/>
    </location>
</feature>
<sequence>MDASLMRTSPVLPALGGFTPTFVLLEARRILRNRRTLVFILVMPAVFFLMFGKGQDQERVGGAAAELYVLVSLAVYAAMVAATSAGASVSVERAQGWSRQLRLTPLRPAAYVAVKAVTALLLALLSVVVELTVGALSGVTMPAHVWLLAGLTAWLGSLVFAELGLLVGLLVPAENVMQLLGPALALLAMFGGLFVPLELLPQLMQDIAHVTPVYGISQIARAPLTGVGPTAAEAANVALWVLVLAAGSARLFRRDTARV</sequence>
<dbReference type="PIRSF" id="PIRSF006648">
    <property type="entry name" value="DrrB"/>
    <property type="match status" value="1"/>
</dbReference>